<dbReference type="EMBL" id="CACRXK020002833">
    <property type="protein sequence ID" value="CAB3996271.1"/>
    <property type="molecule type" value="Genomic_DNA"/>
</dbReference>
<gene>
    <name evidence="4" type="ORF">PACLA_8A067375</name>
</gene>
<evidence type="ECO:0000256" key="1">
    <source>
        <dbReference type="ARBA" id="ARBA00022676"/>
    </source>
</evidence>
<dbReference type="SUPFAM" id="SSF53167">
    <property type="entry name" value="Purine and uridine phosphorylases"/>
    <property type="match status" value="1"/>
</dbReference>
<dbReference type="InterPro" id="IPR043502">
    <property type="entry name" value="DNA/RNA_pol_sf"/>
</dbReference>
<dbReference type="GO" id="GO:0017061">
    <property type="term" value="F:S-methyl-5-thioadenosine phosphorylase activity"/>
    <property type="evidence" value="ECO:0007669"/>
    <property type="project" value="InterPro"/>
</dbReference>
<feature type="non-terminal residue" evidence="4">
    <location>
        <position position="716"/>
    </location>
</feature>
<keyword evidence="3" id="KW-0660">Purine salvage</keyword>
<reference evidence="4" key="1">
    <citation type="submission" date="2020-04" db="EMBL/GenBank/DDBJ databases">
        <authorList>
            <person name="Alioto T."/>
            <person name="Alioto T."/>
            <person name="Gomez Garrido J."/>
        </authorList>
    </citation>
    <scope>NUCLEOTIDE SEQUENCE</scope>
    <source>
        <strain evidence="4">A484AB</strain>
    </source>
</reference>
<dbReference type="AlphaFoldDB" id="A0A6S7HMF5"/>
<evidence type="ECO:0000313" key="4">
    <source>
        <dbReference type="EMBL" id="CAB3996271.1"/>
    </source>
</evidence>
<evidence type="ECO:0000313" key="5">
    <source>
        <dbReference type="Proteomes" id="UP001152795"/>
    </source>
</evidence>
<dbReference type="GO" id="GO:0006166">
    <property type="term" value="P:purine ribonucleoside salvage"/>
    <property type="evidence" value="ECO:0007669"/>
    <property type="project" value="UniProtKB-KW"/>
</dbReference>
<dbReference type="HAMAP" id="MF_01963">
    <property type="entry name" value="MTAP"/>
    <property type="match status" value="1"/>
</dbReference>
<keyword evidence="2" id="KW-0808">Transferase</keyword>
<dbReference type="SUPFAM" id="SSF56672">
    <property type="entry name" value="DNA/RNA polymerases"/>
    <property type="match status" value="1"/>
</dbReference>
<dbReference type="Pfam" id="PF00078">
    <property type="entry name" value="RVT_1"/>
    <property type="match status" value="1"/>
</dbReference>
<dbReference type="OrthoDB" id="431409at2759"/>
<keyword evidence="5" id="KW-1185">Reference proteome</keyword>
<dbReference type="PANTHER" id="PTHR42679:SF2">
    <property type="entry name" value="S-METHYL-5'-THIOADENOSINE PHOSPHORYLASE"/>
    <property type="match status" value="1"/>
</dbReference>
<dbReference type="PANTHER" id="PTHR42679">
    <property type="entry name" value="S-METHYL-5'-THIOADENOSINE PHOSPHORYLASE"/>
    <property type="match status" value="1"/>
</dbReference>
<accession>A0A6S7HMF5</accession>
<sequence>WDKIYTSYKALIEAFRRCRENEEDAHFRIYLFYLAANGLSVCALIVVSLGPNFLFKRTPHTEADPCPRQSKKHIYKPNNATIDICGPFPTEEKKQISMNRTTTDGAANGFVQSPSVYIVRVSRTYVHVQIGIIGGSGLNNPNIFTEKVETECDTPYGKPSDVLSFGKIHGIDCVLLSRHDKKHTLMPTKINYRANIYALKQAGCTHVIATSACGSLQENCHPGDFVFINQFIDRTTKRPSTLYDGEQGHSKGVLHIPMDEPFCEPLRQILIHTAKSLGLPYHAKGTVITVEGPRFSSKAESKLFQSWGCDVVNMTTVPEVCLAKEAGLLYSTMCLVTDYDCWKDDGNVVSVDSVLQAFKGNIEKAVQLIIAAVPKIAERNWDEEKKKLKECLNNSRMGLTDEQFYCLYTSPSIGQVKTALKQLNSKKATGSDGIPAWVLKRYCKELAPIVHDIICASIKECEYPTAYKHALVIPVPKVNPPRDIENDFRQISILPQMAKVLEKLQLKLNLPSSRINDNQHAFTSKRSTVSALTNISQNWFNATDNTHSAKNGVHALFIDFRKAFDLVDHGILLRKLAEMNVTKAFWLWTRSFLEDRRQQVKLAGTLSSVKPCPAGVPQGSVMSPALFNIHINDIENSIPDGLSINICKYADDCTQDEVVSQGSSSHMQEALEAVQEWSNRNKMTINSKKTKDMWICFNTAIPAPEPLMGHWKRGSG</sequence>
<evidence type="ECO:0000256" key="2">
    <source>
        <dbReference type="ARBA" id="ARBA00022679"/>
    </source>
</evidence>
<dbReference type="CDD" id="cd01650">
    <property type="entry name" value="RT_nLTR_like"/>
    <property type="match status" value="1"/>
</dbReference>
<dbReference type="InterPro" id="IPR035994">
    <property type="entry name" value="Nucleoside_phosphorylase_sf"/>
</dbReference>
<dbReference type="InterPro" id="IPR000477">
    <property type="entry name" value="RT_dom"/>
</dbReference>
<dbReference type="CDD" id="cd09010">
    <property type="entry name" value="MTAP_SsMTAPII_like_MTIP"/>
    <property type="match status" value="1"/>
</dbReference>
<dbReference type="GO" id="GO:0019509">
    <property type="term" value="P:L-methionine salvage from methylthioadenosine"/>
    <property type="evidence" value="ECO:0007669"/>
    <property type="project" value="TreeGrafter"/>
</dbReference>
<evidence type="ECO:0000256" key="3">
    <source>
        <dbReference type="ARBA" id="ARBA00022726"/>
    </source>
</evidence>
<dbReference type="InterPro" id="IPR000845">
    <property type="entry name" value="Nucleoside_phosphorylase_d"/>
</dbReference>
<dbReference type="PROSITE" id="PS50878">
    <property type="entry name" value="RT_POL"/>
    <property type="match status" value="1"/>
</dbReference>
<proteinExistence type="inferred from homology"/>
<organism evidence="4 5">
    <name type="scientific">Paramuricea clavata</name>
    <name type="common">Red gorgonian</name>
    <name type="synonym">Violescent sea-whip</name>
    <dbReference type="NCBI Taxonomy" id="317549"/>
    <lineage>
        <taxon>Eukaryota</taxon>
        <taxon>Metazoa</taxon>
        <taxon>Cnidaria</taxon>
        <taxon>Anthozoa</taxon>
        <taxon>Octocorallia</taxon>
        <taxon>Malacalcyonacea</taxon>
        <taxon>Plexauridae</taxon>
        <taxon>Paramuricea</taxon>
    </lineage>
</organism>
<dbReference type="InterPro" id="IPR010044">
    <property type="entry name" value="MTAP"/>
</dbReference>
<dbReference type="NCBIfam" id="TIGR01694">
    <property type="entry name" value="MTAP"/>
    <property type="match status" value="1"/>
</dbReference>
<dbReference type="Pfam" id="PF01048">
    <property type="entry name" value="PNP_UDP_1"/>
    <property type="match status" value="1"/>
</dbReference>
<protein>
    <submittedName>
        <fullName evidence="4">S-methyl-5 -thioadenosine phosphorylase</fullName>
    </submittedName>
</protein>
<dbReference type="FunFam" id="3.40.50.1580:FF:000012">
    <property type="entry name" value="Probable 6-oxopurine nucleoside phosphorylase"/>
    <property type="match status" value="1"/>
</dbReference>
<dbReference type="Proteomes" id="UP001152795">
    <property type="component" value="Unassembled WGS sequence"/>
</dbReference>
<dbReference type="GO" id="GO:0005829">
    <property type="term" value="C:cytosol"/>
    <property type="evidence" value="ECO:0007669"/>
    <property type="project" value="TreeGrafter"/>
</dbReference>
<name>A0A6S7HMF5_PARCT</name>
<comment type="caution">
    <text evidence="4">The sequence shown here is derived from an EMBL/GenBank/DDBJ whole genome shotgun (WGS) entry which is preliminary data.</text>
</comment>
<keyword evidence="1" id="KW-0328">Glycosyltransferase</keyword>
<dbReference type="Gene3D" id="3.40.50.1580">
    <property type="entry name" value="Nucleoside phosphorylase domain"/>
    <property type="match status" value="1"/>
</dbReference>